<keyword evidence="5" id="KW-0804">Transcription</keyword>
<dbReference type="Pfam" id="PF00989">
    <property type="entry name" value="PAS"/>
    <property type="match status" value="1"/>
</dbReference>
<dbReference type="Gene3D" id="3.30.450.20">
    <property type="entry name" value="PAS domain"/>
    <property type="match status" value="1"/>
</dbReference>
<dbReference type="InterPro" id="IPR013767">
    <property type="entry name" value="PAS_fold"/>
</dbReference>
<dbReference type="PRINTS" id="PR01590">
    <property type="entry name" value="HTHFIS"/>
</dbReference>
<keyword evidence="4" id="KW-0238">DNA-binding</keyword>
<organism evidence="8 9">
    <name type="scientific">Bacillus badius</name>
    <dbReference type="NCBI Taxonomy" id="1455"/>
    <lineage>
        <taxon>Bacteria</taxon>
        <taxon>Bacillati</taxon>
        <taxon>Bacillota</taxon>
        <taxon>Bacilli</taxon>
        <taxon>Bacillales</taxon>
        <taxon>Bacillaceae</taxon>
        <taxon>Pseudobacillus</taxon>
    </lineage>
</organism>
<dbReference type="EMBL" id="JXLP01000009">
    <property type="protein sequence ID" value="KIL78313.1"/>
    <property type="molecule type" value="Genomic_DNA"/>
</dbReference>
<dbReference type="PROSITE" id="PS50112">
    <property type="entry name" value="PAS"/>
    <property type="match status" value="1"/>
</dbReference>
<dbReference type="Proteomes" id="UP000031982">
    <property type="component" value="Unassembled WGS sequence"/>
</dbReference>
<dbReference type="SMART" id="SM00382">
    <property type="entry name" value="AAA"/>
    <property type="match status" value="1"/>
</dbReference>
<keyword evidence="2" id="KW-0067">ATP-binding</keyword>
<feature type="domain" description="PAS" evidence="7">
    <location>
        <begin position="46"/>
        <end position="97"/>
    </location>
</feature>
<sequence>MDESRDLFFVKVFIEQGNLWVRICYNKQMNAKEGDGKMKRIFERIPASWYEQMINLLAERVVVVDRHGVILYINEPYCEFIGTTVEEAAGRPVQEVIENSRMHIVAQTGETELAALQSINGSEMIANRFPLFEDGEIVGAVGSVMFRNPEEWQMYKTKIQGLVEELSYYQAKAQKDLQSKYSFNDLIGDSPAFLAAKTLAERISGSNSSVLLIGESGTGKELFAHAIHHRSTRASSPFVAINCSAIPEHLLESELFGYEDGAFTGAKKGGKRGQFELAHKGTLFLDEIGDMPLSMQSKLLRVLQEKEICRVGGQKSIPIDVRIVAATHRDIEKMVAEGQFRQDLYYRLNVIKIDIPPLRERKKDIPAIAQYLLKQLEPRFYRHSLKLSPEVMERLAGHSWPGNIRELENVLERSINVLDGKLIQLCHLPLYLRDQEAEGSGGDERKGDSSPCSEQAAPLSILPLKEAMAAMEKQAIQRALAAAQGNKLKAAELLQISKTSLYDKCKLYGLHS</sequence>
<dbReference type="SUPFAM" id="SSF55785">
    <property type="entry name" value="PYP-like sensor domain (PAS domain)"/>
    <property type="match status" value="1"/>
</dbReference>
<dbReference type="PROSITE" id="PS00676">
    <property type="entry name" value="SIGMA54_INTERACT_2"/>
    <property type="match status" value="1"/>
</dbReference>
<dbReference type="Gene3D" id="3.40.50.300">
    <property type="entry name" value="P-loop containing nucleotide triphosphate hydrolases"/>
    <property type="match status" value="1"/>
</dbReference>
<gene>
    <name evidence="8" type="ORF">SD77_3993</name>
</gene>
<dbReference type="InterPro" id="IPR003593">
    <property type="entry name" value="AAA+_ATPase"/>
</dbReference>
<evidence type="ECO:0000313" key="8">
    <source>
        <dbReference type="EMBL" id="KIL78313.1"/>
    </source>
</evidence>
<dbReference type="InterPro" id="IPR025662">
    <property type="entry name" value="Sigma_54_int_dom_ATP-bd_1"/>
</dbReference>
<evidence type="ECO:0000256" key="4">
    <source>
        <dbReference type="ARBA" id="ARBA00023125"/>
    </source>
</evidence>
<dbReference type="InterPro" id="IPR025943">
    <property type="entry name" value="Sigma_54_int_dom_ATP-bd_2"/>
</dbReference>
<dbReference type="InterPro" id="IPR035965">
    <property type="entry name" value="PAS-like_dom_sf"/>
</dbReference>
<dbReference type="SMART" id="SM00091">
    <property type="entry name" value="PAS"/>
    <property type="match status" value="1"/>
</dbReference>
<dbReference type="NCBIfam" id="TIGR00229">
    <property type="entry name" value="sensory_box"/>
    <property type="match status" value="1"/>
</dbReference>
<dbReference type="PROSITE" id="PS50045">
    <property type="entry name" value="SIGMA54_INTERACT_4"/>
    <property type="match status" value="1"/>
</dbReference>
<evidence type="ECO:0000256" key="2">
    <source>
        <dbReference type="ARBA" id="ARBA00022840"/>
    </source>
</evidence>
<evidence type="ECO:0000256" key="5">
    <source>
        <dbReference type="ARBA" id="ARBA00023163"/>
    </source>
</evidence>
<dbReference type="Pfam" id="PF25601">
    <property type="entry name" value="AAA_lid_14"/>
    <property type="match status" value="1"/>
</dbReference>
<protein>
    <submittedName>
        <fullName evidence="8">Two component, sigma54 specific, transcriptional regulator, Fis family</fullName>
    </submittedName>
</protein>
<dbReference type="Pfam" id="PF02954">
    <property type="entry name" value="HTH_8"/>
    <property type="match status" value="1"/>
</dbReference>
<dbReference type="SUPFAM" id="SSF46689">
    <property type="entry name" value="Homeodomain-like"/>
    <property type="match status" value="1"/>
</dbReference>
<dbReference type="PANTHER" id="PTHR32071:SF57">
    <property type="entry name" value="C4-DICARBOXYLATE TRANSPORT TRANSCRIPTIONAL REGULATORY PROTEIN DCTD"/>
    <property type="match status" value="1"/>
</dbReference>
<proteinExistence type="predicted"/>
<feature type="domain" description="Sigma-54 factor interaction" evidence="6">
    <location>
        <begin position="186"/>
        <end position="416"/>
    </location>
</feature>
<dbReference type="PANTHER" id="PTHR32071">
    <property type="entry name" value="TRANSCRIPTIONAL REGULATORY PROTEIN"/>
    <property type="match status" value="1"/>
</dbReference>
<comment type="caution">
    <text evidence="8">The sequence shown here is derived from an EMBL/GenBank/DDBJ whole genome shotgun (WGS) entry which is preliminary data.</text>
</comment>
<evidence type="ECO:0000259" key="6">
    <source>
        <dbReference type="PROSITE" id="PS50045"/>
    </source>
</evidence>
<reference evidence="8 9" key="1">
    <citation type="submission" date="2015-01" db="EMBL/GenBank/DDBJ databases">
        <title>Genome Assembly of Bacillus badius MTCC 1458.</title>
        <authorList>
            <person name="Verma A."/>
            <person name="Khatri I."/>
            <person name="Mual P."/>
            <person name="Subramanian S."/>
            <person name="Krishnamurthi S."/>
        </authorList>
    </citation>
    <scope>NUCLEOTIDE SEQUENCE [LARGE SCALE GENOMIC DNA]</scope>
    <source>
        <strain evidence="8 9">MTCC 1458</strain>
    </source>
</reference>
<dbReference type="CDD" id="cd00009">
    <property type="entry name" value="AAA"/>
    <property type="match status" value="1"/>
</dbReference>
<dbReference type="Gene3D" id="1.10.8.60">
    <property type="match status" value="1"/>
</dbReference>
<keyword evidence="9" id="KW-1185">Reference proteome</keyword>
<dbReference type="InterPro" id="IPR058031">
    <property type="entry name" value="AAA_lid_NorR"/>
</dbReference>
<dbReference type="InterPro" id="IPR025944">
    <property type="entry name" value="Sigma_54_int_dom_CS"/>
</dbReference>
<evidence type="ECO:0000256" key="1">
    <source>
        <dbReference type="ARBA" id="ARBA00022741"/>
    </source>
</evidence>
<dbReference type="CDD" id="cd00130">
    <property type="entry name" value="PAS"/>
    <property type="match status" value="1"/>
</dbReference>
<name>A0ABR5AUA7_BACBA</name>
<dbReference type="InterPro" id="IPR009057">
    <property type="entry name" value="Homeodomain-like_sf"/>
</dbReference>
<evidence type="ECO:0000256" key="3">
    <source>
        <dbReference type="ARBA" id="ARBA00023015"/>
    </source>
</evidence>
<evidence type="ECO:0000259" key="7">
    <source>
        <dbReference type="PROSITE" id="PS50112"/>
    </source>
</evidence>
<keyword evidence="1" id="KW-0547">Nucleotide-binding</keyword>
<dbReference type="InterPro" id="IPR027417">
    <property type="entry name" value="P-loop_NTPase"/>
</dbReference>
<evidence type="ECO:0000313" key="9">
    <source>
        <dbReference type="Proteomes" id="UP000031982"/>
    </source>
</evidence>
<keyword evidence="3" id="KW-0805">Transcription regulation</keyword>
<dbReference type="PROSITE" id="PS00675">
    <property type="entry name" value="SIGMA54_INTERACT_1"/>
    <property type="match status" value="1"/>
</dbReference>
<dbReference type="SUPFAM" id="SSF52540">
    <property type="entry name" value="P-loop containing nucleoside triphosphate hydrolases"/>
    <property type="match status" value="1"/>
</dbReference>
<dbReference type="InterPro" id="IPR002078">
    <property type="entry name" value="Sigma_54_int"/>
</dbReference>
<dbReference type="InterPro" id="IPR002197">
    <property type="entry name" value="HTH_Fis"/>
</dbReference>
<dbReference type="PROSITE" id="PS00688">
    <property type="entry name" value="SIGMA54_INTERACT_3"/>
    <property type="match status" value="1"/>
</dbReference>
<dbReference type="Gene3D" id="1.10.10.60">
    <property type="entry name" value="Homeodomain-like"/>
    <property type="match status" value="1"/>
</dbReference>
<dbReference type="Pfam" id="PF00158">
    <property type="entry name" value="Sigma54_activat"/>
    <property type="match status" value="1"/>
</dbReference>
<accession>A0ABR5AUA7</accession>
<dbReference type="InterPro" id="IPR000014">
    <property type="entry name" value="PAS"/>
</dbReference>